<feature type="region of interest" description="Disordered" evidence="1">
    <location>
        <begin position="64"/>
        <end position="85"/>
    </location>
</feature>
<dbReference type="EMBL" id="BPQR01000010">
    <property type="protein sequence ID" value="GJE05279.1"/>
    <property type="molecule type" value="Genomic_DNA"/>
</dbReference>
<sequence>MDEAVMALLETLVEIERELGRQVFEGAVERARVAVAAEVMVEAERRALRQRRRHRCDGNVIVLRPDRPGPCAAPGREGSPQESDS</sequence>
<reference evidence="2" key="1">
    <citation type="journal article" date="2021" name="Front. Microbiol.">
        <title>Comprehensive Comparative Genomics and Phenotyping of Methylobacterium Species.</title>
        <authorList>
            <person name="Alessa O."/>
            <person name="Ogura Y."/>
            <person name="Fujitani Y."/>
            <person name="Takami H."/>
            <person name="Hayashi T."/>
            <person name="Sahin N."/>
            <person name="Tani A."/>
        </authorList>
    </citation>
    <scope>NUCLEOTIDE SEQUENCE</scope>
    <source>
        <strain evidence="2">LMG 23639</strain>
    </source>
</reference>
<dbReference type="Proteomes" id="UP001055102">
    <property type="component" value="Unassembled WGS sequence"/>
</dbReference>
<organism evidence="2 3">
    <name type="scientific">Methylobacterium jeotgali</name>
    <dbReference type="NCBI Taxonomy" id="381630"/>
    <lineage>
        <taxon>Bacteria</taxon>
        <taxon>Pseudomonadati</taxon>
        <taxon>Pseudomonadota</taxon>
        <taxon>Alphaproteobacteria</taxon>
        <taxon>Hyphomicrobiales</taxon>
        <taxon>Methylobacteriaceae</taxon>
        <taxon>Methylobacterium</taxon>
    </lineage>
</organism>
<accession>A0ABQ4SPY7</accession>
<comment type="caution">
    <text evidence="2">The sequence shown here is derived from an EMBL/GenBank/DDBJ whole genome shotgun (WGS) entry which is preliminary data.</text>
</comment>
<reference evidence="2" key="2">
    <citation type="submission" date="2021-08" db="EMBL/GenBank/DDBJ databases">
        <authorList>
            <person name="Tani A."/>
            <person name="Ola A."/>
            <person name="Ogura Y."/>
            <person name="Katsura K."/>
            <person name="Hayashi T."/>
        </authorList>
    </citation>
    <scope>NUCLEOTIDE SEQUENCE</scope>
    <source>
        <strain evidence="2">LMG 23639</strain>
    </source>
</reference>
<evidence type="ECO:0000256" key="1">
    <source>
        <dbReference type="SAM" id="MobiDB-lite"/>
    </source>
</evidence>
<gene>
    <name evidence="2" type="ORF">AOPFMNJM_0577</name>
</gene>
<evidence type="ECO:0000313" key="3">
    <source>
        <dbReference type="Proteomes" id="UP001055102"/>
    </source>
</evidence>
<dbReference type="RefSeq" id="WP_238273970.1">
    <property type="nucleotide sequence ID" value="NZ_BPQR01000010.1"/>
</dbReference>
<keyword evidence="3" id="KW-1185">Reference proteome</keyword>
<proteinExistence type="predicted"/>
<evidence type="ECO:0000313" key="2">
    <source>
        <dbReference type="EMBL" id="GJE05279.1"/>
    </source>
</evidence>
<protein>
    <submittedName>
        <fullName evidence="2">Uncharacterized protein</fullName>
    </submittedName>
</protein>
<name>A0ABQ4SPY7_9HYPH</name>